<name>A0A3M6AAA6_PSESS</name>
<dbReference type="EMBL" id="RBUM01000206">
    <property type="protein sequence ID" value="RMV16239.1"/>
    <property type="molecule type" value="Genomic_DNA"/>
</dbReference>
<dbReference type="Proteomes" id="UP000270795">
    <property type="component" value="Unassembled WGS sequence"/>
</dbReference>
<proteinExistence type="predicted"/>
<gene>
    <name evidence="1" type="ORF">ALP17_05316</name>
</gene>
<feature type="non-terminal residue" evidence="1">
    <location>
        <position position="35"/>
    </location>
</feature>
<comment type="caution">
    <text evidence="1">The sequence shown here is derived from an EMBL/GenBank/DDBJ whole genome shotgun (WGS) entry which is preliminary data.</text>
</comment>
<sequence length="35" mass="3979">MAKGHGDLQRWQSALDALPDLQPERIDLLDSFTLQ</sequence>
<evidence type="ECO:0000313" key="1">
    <source>
        <dbReference type="EMBL" id="RMV16239.1"/>
    </source>
</evidence>
<protein>
    <submittedName>
        <fullName evidence="1">Uncharacterized protein</fullName>
    </submittedName>
</protein>
<evidence type="ECO:0000313" key="2">
    <source>
        <dbReference type="Proteomes" id="UP000270795"/>
    </source>
</evidence>
<accession>A0A3M6AAA6</accession>
<dbReference type="AlphaFoldDB" id="A0A3M6AAA6"/>
<organism evidence="1 2">
    <name type="scientific">Pseudomonas savastanoi</name>
    <name type="common">Pseudomonas syringae pv. savastanoi</name>
    <dbReference type="NCBI Taxonomy" id="29438"/>
    <lineage>
        <taxon>Bacteria</taxon>
        <taxon>Pseudomonadati</taxon>
        <taxon>Pseudomonadota</taxon>
        <taxon>Gammaproteobacteria</taxon>
        <taxon>Pseudomonadales</taxon>
        <taxon>Pseudomonadaceae</taxon>
        <taxon>Pseudomonas</taxon>
    </lineage>
</organism>
<reference evidence="1 2" key="1">
    <citation type="submission" date="2018-08" db="EMBL/GenBank/DDBJ databases">
        <title>Recombination of ecologically and evolutionarily significant loci maintains genetic cohesion in the Pseudomonas syringae species complex.</title>
        <authorList>
            <person name="Dillon M."/>
            <person name="Thakur S."/>
            <person name="Almeida R.N.D."/>
            <person name="Weir B.S."/>
            <person name="Guttman D.S."/>
        </authorList>
    </citation>
    <scope>NUCLEOTIDE SEQUENCE [LARGE SCALE GENOMIC DNA]</scope>
    <source>
        <strain evidence="1 2">ICMP 11899</strain>
    </source>
</reference>